<feature type="domain" description="Tyr recombinase" evidence="2">
    <location>
        <begin position="1"/>
        <end position="113"/>
    </location>
</feature>
<protein>
    <recommendedName>
        <fullName evidence="2">Tyr recombinase domain-containing protein</fullName>
    </recommendedName>
</protein>
<proteinExistence type="predicted"/>
<dbReference type="GO" id="GO:0006310">
    <property type="term" value="P:DNA recombination"/>
    <property type="evidence" value="ECO:0007669"/>
    <property type="project" value="UniProtKB-KW"/>
</dbReference>
<dbReference type="PROSITE" id="PS51898">
    <property type="entry name" value="TYR_RECOMBINASE"/>
    <property type="match status" value="1"/>
</dbReference>
<dbReference type="InterPro" id="IPR013762">
    <property type="entry name" value="Integrase-like_cat_sf"/>
</dbReference>
<dbReference type="EMBL" id="BARW01022935">
    <property type="protein sequence ID" value="GAI90006.1"/>
    <property type="molecule type" value="Genomic_DNA"/>
</dbReference>
<accession>X1TF92</accession>
<name>X1TF92_9ZZZZ</name>
<comment type="caution">
    <text evidence="3">The sequence shown here is derived from an EMBL/GenBank/DDBJ whole genome shotgun (WGS) entry which is preliminary data.</text>
</comment>
<evidence type="ECO:0000259" key="2">
    <source>
        <dbReference type="PROSITE" id="PS51898"/>
    </source>
</evidence>
<evidence type="ECO:0000256" key="1">
    <source>
        <dbReference type="ARBA" id="ARBA00023172"/>
    </source>
</evidence>
<dbReference type="SUPFAM" id="SSF56349">
    <property type="entry name" value="DNA breaking-rejoining enzymes"/>
    <property type="match status" value="1"/>
</dbReference>
<dbReference type="GO" id="GO:0003677">
    <property type="term" value="F:DNA binding"/>
    <property type="evidence" value="ECO:0007669"/>
    <property type="project" value="InterPro"/>
</dbReference>
<dbReference type="InterPro" id="IPR002104">
    <property type="entry name" value="Integrase_catalytic"/>
</dbReference>
<dbReference type="Gene3D" id="1.10.443.10">
    <property type="entry name" value="Intergrase catalytic core"/>
    <property type="match status" value="1"/>
</dbReference>
<gene>
    <name evidence="3" type="ORF">S12H4_38152</name>
</gene>
<dbReference type="Pfam" id="PF00589">
    <property type="entry name" value="Phage_integrase"/>
    <property type="match status" value="1"/>
</dbReference>
<reference evidence="3" key="1">
    <citation type="journal article" date="2014" name="Front. Microbiol.">
        <title>High frequency of phylogenetically diverse reductive dehalogenase-homologous genes in deep subseafloor sedimentary metagenomes.</title>
        <authorList>
            <person name="Kawai M."/>
            <person name="Futagami T."/>
            <person name="Toyoda A."/>
            <person name="Takaki Y."/>
            <person name="Nishi S."/>
            <person name="Hori S."/>
            <person name="Arai W."/>
            <person name="Tsubouchi T."/>
            <person name="Morono Y."/>
            <person name="Uchiyama I."/>
            <person name="Ito T."/>
            <person name="Fujiyama A."/>
            <person name="Inagaki F."/>
            <person name="Takami H."/>
        </authorList>
    </citation>
    <scope>NUCLEOTIDE SEQUENCE</scope>
    <source>
        <strain evidence="3">Expedition CK06-06</strain>
    </source>
</reference>
<dbReference type="AlphaFoldDB" id="X1TF92"/>
<evidence type="ECO:0000313" key="3">
    <source>
        <dbReference type="EMBL" id="GAI90006.1"/>
    </source>
</evidence>
<sequence length="142" mass="16470">KYRTLPLNGEARKALKLYLTQYRQPGGDAVWLTDDGQPLSFHSVRIMIDRLKKRAGVCSGGSAHRFRHYFATCYLENGGDMNTLRLLLGHATLYMVLRYTKFVDACRAIDQHQEYSPLDRLIRGGLHKHRDDNWGWKEKTTM</sequence>
<keyword evidence="1" id="KW-0233">DNA recombination</keyword>
<feature type="non-terminal residue" evidence="3">
    <location>
        <position position="1"/>
    </location>
</feature>
<dbReference type="InterPro" id="IPR011010">
    <property type="entry name" value="DNA_brk_join_enz"/>
</dbReference>
<organism evidence="3">
    <name type="scientific">marine sediment metagenome</name>
    <dbReference type="NCBI Taxonomy" id="412755"/>
    <lineage>
        <taxon>unclassified sequences</taxon>
        <taxon>metagenomes</taxon>
        <taxon>ecological metagenomes</taxon>
    </lineage>
</organism>
<dbReference type="GO" id="GO:0015074">
    <property type="term" value="P:DNA integration"/>
    <property type="evidence" value="ECO:0007669"/>
    <property type="project" value="InterPro"/>
</dbReference>